<evidence type="ECO:0000313" key="5">
    <source>
        <dbReference type="Proteomes" id="UP000237271"/>
    </source>
</evidence>
<dbReference type="InterPro" id="IPR001948">
    <property type="entry name" value="Peptidase_M18"/>
</dbReference>
<name>A0A2P4YA45_9STRA</name>
<comment type="caution">
    <text evidence="4">The sequence shown here is derived from an EMBL/GenBank/DDBJ whole genome shotgun (WGS) entry which is preliminary data.</text>
</comment>
<dbReference type="Gene3D" id="3.40.630.10">
    <property type="entry name" value="Zn peptidases"/>
    <property type="match status" value="1"/>
</dbReference>
<keyword evidence="5" id="KW-1185">Reference proteome</keyword>
<feature type="region of interest" description="Disordered" evidence="3">
    <location>
        <begin position="67"/>
        <end position="91"/>
    </location>
</feature>
<evidence type="ECO:0000256" key="2">
    <source>
        <dbReference type="ARBA" id="ARBA00011965"/>
    </source>
</evidence>
<evidence type="ECO:0000313" key="4">
    <source>
        <dbReference type="EMBL" id="POM74681.1"/>
    </source>
</evidence>
<dbReference type="EMBL" id="NCKW01004608">
    <property type="protein sequence ID" value="POM74681.1"/>
    <property type="molecule type" value="Genomic_DNA"/>
</dbReference>
<feature type="compositionally biased region" description="Low complexity" evidence="3">
    <location>
        <begin position="73"/>
        <end position="91"/>
    </location>
</feature>
<dbReference type="SUPFAM" id="SSF53187">
    <property type="entry name" value="Zn-dependent exopeptidases"/>
    <property type="match status" value="1"/>
</dbReference>
<dbReference type="AlphaFoldDB" id="A0A2P4YA45"/>
<keyword evidence="4" id="KW-0645">Protease</keyword>
<evidence type="ECO:0000256" key="3">
    <source>
        <dbReference type="SAM" id="MobiDB-lite"/>
    </source>
</evidence>
<dbReference type="OrthoDB" id="9880441at2759"/>
<sequence length="91" mass="10063">MVKLSLSSRTPQTVDSFLQFINKSPSPFHAVYETVQALTAAGFKQLREEDSWKDAVQPNGKYYVTRNQSFTESNSTSSTPTLAATPVTPPH</sequence>
<keyword evidence="4" id="KW-0378">Hydrolase</keyword>
<dbReference type="GO" id="GO:0008270">
    <property type="term" value="F:zinc ion binding"/>
    <property type="evidence" value="ECO:0007669"/>
    <property type="project" value="InterPro"/>
</dbReference>
<dbReference type="EC" id="3.4.11.21" evidence="2"/>
<accession>A0A2P4YA45</accession>
<protein>
    <recommendedName>
        <fullName evidence="2">aspartyl aminopeptidase</fullName>
        <ecNumber evidence="2">3.4.11.21</ecNumber>
    </recommendedName>
</protein>
<dbReference type="GO" id="GO:0004177">
    <property type="term" value="F:aminopeptidase activity"/>
    <property type="evidence" value="ECO:0007669"/>
    <property type="project" value="UniProtKB-KW"/>
</dbReference>
<dbReference type="Pfam" id="PF02127">
    <property type="entry name" value="Peptidase_M18"/>
    <property type="match status" value="1"/>
</dbReference>
<gene>
    <name evidence="4" type="ORF">PHPALM_8325</name>
</gene>
<keyword evidence="4" id="KW-0031">Aminopeptidase</keyword>
<dbReference type="Proteomes" id="UP000237271">
    <property type="component" value="Unassembled WGS sequence"/>
</dbReference>
<dbReference type="PANTHER" id="PTHR28570">
    <property type="entry name" value="ASPARTYL AMINOPEPTIDASE"/>
    <property type="match status" value="1"/>
</dbReference>
<dbReference type="PANTHER" id="PTHR28570:SF3">
    <property type="entry name" value="ASPARTYL AMINOPEPTIDASE"/>
    <property type="match status" value="1"/>
</dbReference>
<proteinExistence type="predicted"/>
<dbReference type="GO" id="GO:0006508">
    <property type="term" value="P:proteolysis"/>
    <property type="evidence" value="ECO:0007669"/>
    <property type="project" value="InterPro"/>
</dbReference>
<evidence type="ECO:0000256" key="1">
    <source>
        <dbReference type="ARBA" id="ARBA00001335"/>
    </source>
</evidence>
<comment type="catalytic activity">
    <reaction evidence="1">
        <text>Release of an N-terminal aspartate or glutamate from a peptide, with a preference for aspartate.</text>
        <dbReference type="EC" id="3.4.11.21"/>
    </reaction>
</comment>
<reference evidence="4 5" key="1">
    <citation type="journal article" date="2017" name="Genome Biol. Evol.">
        <title>Phytophthora megakarya and P. palmivora, closely related causal agents of cacao black pod rot, underwent increases in genome sizes and gene numbers by different mechanisms.</title>
        <authorList>
            <person name="Ali S.S."/>
            <person name="Shao J."/>
            <person name="Lary D.J."/>
            <person name="Kronmiller B."/>
            <person name="Shen D."/>
            <person name="Strem M.D."/>
            <person name="Amoako-Attah I."/>
            <person name="Akrofi A.Y."/>
            <person name="Begoude B.A."/>
            <person name="Ten Hoopen G.M."/>
            <person name="Coulibaly K."/>
            <person name="Kebe B.I."/>
            <person name="Melnick R.L."/>
            <person name="Guiltinan M.J."/>
            <person name="Tyler B.M."/>
            <person name="Meinhardt L.W."/>
            <person name="Bailey B.A."/>
        </authorList>
    </citation>
    <scope>NUCLEOTIDE SEQUENCE [LARGE SCALE GENOMIC DNA]</scope>
    <source>
        <strain evidence="5">sbr112.9</strain>
    </source>
</reference>
<organism evidence="4 5">
    <name type="scientific">Phytophthora palmivora</name>
    <dbReference type="NCBI Taxonomy" id="4796"/>
    <lineage>
        <taxon>Eukaryota</taxon>
        <taxon>Sar</taxon>
        <taxon>Stramenopiles</taxon>
        <taxon>Oomycota</taxon>
        <taxon>Peronosporomycetes</taxon>
        <taxon>Peronosporales</taxon>
        <taxon>Peronosporaceae</taxon>
        <taxon>Phytophthora</taxon>
    </lineage>
</organism>